<dbReference type="PROSITE" id="PS51450">
    <property type="entry name" value="LRR"/>
    <property type="match status" value="2"/>
</dbReference>
<evidence type="ECO:0000256" key="6">
    <source>
        <dbReference type="ARBA" id="ARBA00023069"/>
    </source>
</evidence>
<comment type="caution">
    <text evidence="12">The sequence shown here is derived from an EMBL/GenBank/DDBJ whole genome shotgun (WGS) entry which is preliminary data.</text>
</comment>
<dbReference type="GO" id="GO:0005929">
    <property type="term" value="C:cilium"/>
    <property type="evidence" value="ECO:0007669"/>
    <property type="project" value="UniProtKB-SubCell"/>
</dbReference>
<protein>
    <recommendedName>
        <fullName evidence="11">Dynein axonemal assembly factor 11-like CS domain-containing protein</fullName>
    </recommendedName>
</protein>
<dbReference type="Pfam" id="PF23602">
    <property type="entry name" value="CS_DNAAF11_C"/>
    <property type="match status" value="1"/>
</dbReference>
<dbReference type="Gene3D" id="3.80.10.10">
    <property type="entry name" value="Ribonuclease Inhibitor"/>
    <property type="match status" value="1"/>
</dbReference>
<dbReference type="InterPro" id="IPR032675">
    <property type="entry name" value="LRR_dom_sf"/>
</dbReference>
<dbReference type="VEuPathDB" id="FungiDB:H257_07155"/>
<dbReference type="FunFam" id="3.80.10.10:FF:000052">
    <property type="entry name" value="Leucine rich repeat containing 6"/>
    <property type="match status" value="1"/>
</dbReference>
<dbReference type="InterPro" id="IPR001611">
    <property type="entry name" value="Leu-rich_rpt"/>
</dbReference>
<dbReference type="PANTHER" id="PTHR18849:SF0">
    <property type="entry name" value="CILIA- AND FLAGELLA-ASSOCIATED PROTEIN 410-RELATED"/>
    <property type="match status" value="1"/>
</dbReference>
<keyword evidence="10" id="KW-1133">Transmembrane helix</keyword>
<evidence type="ECO:0000256" key="3">
    <source>
        <dbReference type="ARBA" id="ARBA00022490"/>
    </source>
</evidence>
<comment type="subcellular location">
    <subcellularLocation>
        <location evidence="1">Cell projection</location>
        <location evidence="1">Cilium</location>
    </subcellularLocation>
    <subcellularLocation>
        <location evidence="2">Cytoplasm</location>
    </subcellularLocation>
</comment>
<name>A0A397DQF5_APHAT</name>
<evidence type="ECO:0000256" key="1">
    <source>
        <dbReference type="ARBA" id="ARBA00004138"/>
    </source>
</evidence>
<dbReference type="GO" id="GO:0005737">
    <property type="term" value="C:cytoplasm"/>
    <property type="evidence" value="ECO:0007669"/>
    <property type="project" value="UniProtKB-SubCell"/>
</dbReference>
<reference evidence="12 13" key="1">
    <citation type="submission" date="2018-08" db="EMBL/GenBank/DDBJ databases">
        <title>Aphanomyces genome sequencing and annotation.</title>
        <authorList>
            <person name="Minardi D."/>
            <person name="Oidtmann B."/>
            <person name="Van Der Giezen M."/>
            <person name="Studholme D.J."/>
        </authorList>
    </citation>
    <scope>NUCLEOTIDE SEQUENCE [LARGE SCALE GENOMIC DNA]</scope>
    <source>
        <strain evidence="12 13">SA</strain>
    </source>
</reference>
<sequence length="1068" mass="118342">MPRITLELLRKRSEHNEGMVSTLEEIALHQEEIEKIEVIGTLCRKLRILYLQNNIIEKIEDLTHMKDLRYLNLALNNIKKIEGLGSCEFLEKLDLTVNFIDVDTLEESIELYMLGNPAQSDWENFTHYVVASLPQLQQLDGKDITKSDRIKALQKLPVFKKELAALVQAKRVRDTADMDVIPVVSGAATDISKAGGTDNQDEKLPYTPETRRSTLRMMCRHTNTIARSDRSRVDMYMELAEQKEEEDARKRSNMPKERDYAREHADALAKARYEWAFHMDEESKPGFVLVEVGVPKFLDSSLIHVDMHPTYVSILIKNKLLRLRFPDECDQGTALRSKTTGSLQLTVEKVDPASIQRARRARQRRQDEKDEDAKSNQATHDAAAARRPGTIQDQIALLTICSMLVLQTSLVAVLAAAAASGLATAVGPSITLNGWFSCTEETFWHPPSSSNRRRLHEAAAPFGSPPVPDGAQCGQYSVPLCHPGVCNSTDDTIQVFVKRLVGSTSKVLWVLQGGPGASSVNSTTAKTVIHINLQTHRQYYCIAVEPVMIELFYQLNEQVTIMTMDHRGTGRSTRLECVAAQAMESGSPSGRNVNDDELPNCLRDIHTRYGTVVFLYGVSYGTLWLQRFVVVQPPTMTNVHGFVLDGVVPHHGARRLYMHDWDTNMDSVGREFLALCDADSFCQSQFPPPSSSIAQSLQALYRDTHPSAYVGYNNDMSISVGVSYRGWVVCSAYIKDMLDGPYGLKVVLSVLLTHSTLRLLIPVLVVTYMLDILSDLWTGHDDESLSYDSDLLYSTVVFSELWQHPTPSEASLLNTFVRGLFGYGVVGMFPSYCVYTNDPTPDCDAHRVPFRHKTRVVSVLRLLVYFILVLNGGLDPQTPLAYAQAQFDAIQGAKKLIVFPTAPHAITYVTWLQQQQGPPVGGNLDELDTSCVAKTRPMTFRIPQQLGHVFPLVLDGQLFDGPLATSTTEVAATASPSSLPPQTTLEQPTTLPPSTAANTTTNKEGAGVVLGNAPTAAPLPPPSSSTNMAESMVGLLGCLLVVTGIVAVKYFVEAKRLRRHMPLEEDVA</sequence>
<comment type="similarity">
    <text evidence="8">Belongs to the tilB family.</text>
</comment>
<dbReference type="Proteomes" id="UP000265716">
    <property type="component" value="Unassembled WGS sequence"/>
</dbReference>
<keyword evidence="5" id="KW-0677">Repeat</keyword>
<keyword evidence="10" id="KW-0812">Transmembrane</keyword>
<feature type="region of interest" description="Disordered" evidence="9">
    <location>
        <begin position="355"/>
        <end position="386"/>
    </location>
</feature>
<dbReference type="EMBL" id="QUTC01003682">
    <property type="protein sequence ID" value="RHY68831.1"/>
    <property type="molecule type" value="Genomic_DNA"/>
</dbReference>
<feature type="region of interest" description="Disordered" evidence="9">
    <location>
        <begin position="969"/>
        <end position="1026"/>
    </location>
</feature>
<dbReference type="InterPro" id="IPR056496">
    <property type="entry name" value="CS_DNAAF11_C"/>
</dbReference>
<proteinExistence type="inferred from homology"/>
<feature type="compositionally biased region" description="Low complexity" evidence="9">
    <location>
        <begin position="969"/>
        <end position="995"/>
    </location>
</feature>
<dbReference type="SUPFAM" id="SSF53474">
    <property type="entry name" value="alpha/beta-Hydrolases"/>
    <property type="match status" value="1"/>
</dbReference>
<dbReference type="VEuPathDB" id="FungiDB:H257_07156"/>
<keyword evidence="7" id="KW-0966">Cell projection</keyword>
<keyword evidence="3" id="KW-0963">Cytoplasm</keyword>
<dbReference type="PANTHER" id="PTHR18849">
    <property type="entry name" value="LEUCINE RICH REPEAT PROTEIN"/>
    <property type="match status" value="1"/>
</dbReference>
<accession>A0A397DQF5</accession>
<feature type="domain" description="Dynein axonemal assembly factor 11-like CS" evidence="11">
    <location>
        <begin position="235"/>
        <end position="349"/>
    </location>
</feature>
<dbReference type="InterPro" id="IPR029058">
    <property type="entry name" value="AB_hydrolase_fold"/>
</dbReference>
<evidence type="ECO:0000256" key="4">
    <source>
        <dbReference type="ARBA" id="ARBA00022614"/>
    </source>
</evidence>
<gene>
    <name evidence="12" type="ORF">DYB38_004760</name>
</gene>
<evidence type="ECO:0000256" key="7">
    <source>
        <dbReference type="ARBA" id="ARBA00023273"/>
    </source>
</evidence>
<keyword evidence="6" id="KW-0969">Cilium</keyword>
<dbReference type="SUPFAM" id="SSF52058">
    <property type="entry name" value="L domain-like"/>
    <property type="match status" value="1"/>
</dbReference>
<evidence type="ECO:0000259" key="11">
    <source>
        <dbReference type="Pfam" id="PF23602"/>
    </source>
</evidence>
<dbReference type="Gene3D" id="3.40.50.1820">
    <property type="entry name" value="alpha/beta hydrolase"/>
    <property type="match status" value="1"/>
</dbReference>
<feature type="transmembrane region" description="Helical" evidence="10">
    <location>
        <begin position="1032"/>
        <end position="1052"/>
    </location>
</feature>
<feature type="compositionally biased region" description="Basic and acidic residues" evidence="9">
    <location>
        <begin position="364"/>
        <end position="374"/>
    </location>
</feature>
<keyword evidence="10" id="KW-0472">Membrane</keyword>
<dbReference type="AlphaFoldDB" id="A0A397DQF5"/>
<organism evidence="12 13">
    <name type="scientific">Aphanomyces astaci</name>
    <name type="common">Crayfish plague agent</name>
    <dbReference type="NCBI Taxonomy" id="112090"/>
    <lineage>
        <taxon>Eukaryota</taxon>
        <taxon>Sar</taxon>
        <taxon>Stramenopiles</taxon>
        <taxon>Oomycota</taxon>
        <taxon>Saprolegniomycetes</taxon>
        <taxon>Saprolegniales</taxon>
        <taxon>Verrucalvaceae</taxon>
        <taxon>Aphanomyces</taxon>
    </lineage>
</organism>
<evidence type="ECO:0000256" key="2">
    <source>
        <dbReference type="ARBA" id="ARBA00004496"/>
    </source>
</evidence>
<keyword evidence="4" id="KW-0433">Leucine-rich repeat</keyword>
<evidence type="ECO:0000313" key="12">
    <source>
        <dbReference type="EMBL" id="RHY68831.1"/>
    </source>
</evidence>
<evidence type="ECO:0000256" key="5">
    <source>
        <dbReference type="ARBA" id="ARBA00022737"/>
    </source>
</evidence>
<dbReference type="SMART" id="SM00365">
    <property type="entry name" value="LRR_SD22"/>
    <property type="match status" value="2"/>
</dbReference>
<evidence type="ECO:0000256" key="9">
    <source>
        <dbReference type="SAM" id="MobiDB-lite"/>
    </source>
</evidence>
<evidence type="ECO:0000313" key="13">
    <source>
        <dbReference type="Proteomes" id="UP000265716"/>
    </source>
</evidence>
<evidence type="ECO:0000256" key="8">
    <source>
        <dbReference type="ARBA" id="ARBA00049982"/>
    </source>
</evidence>
<evidence type="ECO:0000256" key="10">
    <source>
        <dbReference type="SAM" id="Phobius"/>
    </source>
</evidence>